<dbReference type="Gene3D" id="1.10.10.10">
    <property type="entry name" value="Winged helix-like DNA-binding domain superfamily/Winged helix DNA-binding domain"/>
    <property type="match status" value="1"/>
</dbReference>
<dbReference type="PATRIC" id="fig|507626.3.peg.3706"/>
<gene>
    <name evidence="6" type="primary">yvoA</name>
    <name evidence="6" type="ORF">LOKO_03705</name>
</gene>
<dbReference type="AlphaFoldDB" id="A0A0X8HHJ7"/>
<dbReference type="PRINTS" id="PR00035">
    <property type="entry name" value="HTHGNTR"/>
</dbReference>
<dbReference type="GO" id="GO:0003677">
    <property type="term" value="F:DNA binding"/>
    <property type="evidence" value="ECO:0007669"/>
    <property type="project" value="UniProtKB-KW"/>
</dbReference>
<dbReference type="SMART" id="SM00345">
    <property type="entry name" value="HTH_GNTR"/>
    <property type="match status" value="1"/>
</dbReference>
<dbReference type="InterPro" id="IPR000524">
    <property type="entry name" value="Tscrpt_reg_HTH_GntR"/>
</dbReference>
<dbReference type="SUPFAM" id="SSF64288">
    <property type="entry name" value="Chorismate lyase-like"/>
    <property type="match status" value="1"/>
</dbReference>
<name>A0A0X8HHJ7_9GAMM</name>
<sequence length="289" mass="32130">MPRVKLFIQTGNNDKDPTMNDTHANSVGGTKSHRIYLLLKDAILSGRLAPGRKLPGELKLADQYGVSRVTVRRAMQALNEAGLVARKPGLGTVVLEQPLDATVMTASVANLMPNMVKMSKASRVRLLEFCYVKPPEPVREGLGLREGERVQRSIRVRMADDKPFSYLVTHVPEYIALHYNEADLSQTPLFALLERSGVKVDHAAQTISATLATHEVAEALDVSVGSPLIALTRVVYDEEGRGVEHLDALYRPDRYRIQIDLNRTGDEAARYWEPMSSEPQRAKPEHQEA</sequence>
<dbReference type="PROSITE" id="PS50949">
    <property type="entry name" value="HTH_GNTR"/>
    <property type="match status" value="1"/>
</dbReference>
<organism evidence="6 7">
    <name type="scientific">Halomonas chromatireducens</name>
    <dbReference type="NCBI Taxonomy" id="507626"/>
    <lineage>
        <taxon>Bacteria</taxon>
        <taxon>Pseudomonadati</taxon>
        <taxon>Pseudomonadota</taxon>
        <taxon>Gammaproteobacteria</taxon>
        <taxon>Oceanospirillales</taxon>
        <taxon>Halomonadaceae</taxon>
        <taxon>Halomonas</taxon>
    </lineage>
</organism>
<keyword evidence="1" id="KW-0805">Transcription regulation</keyword>
<dbReference type="Proteomes" id="UP000063387">
    <property type="component" value="Chromosome"/>
</dbReference>
<dbReference type="EMBL" id="CP014226">
    <property type="protein sequence ID" value="AMD02745.1"/>
    <property type="molecule type" value="Genomic_DNA"/>
</dbReference>
<keyword evidence="2" id="KW-0238">DNA-binding</keyword>
<dbReference type="InterPro" id="IPR028978">
    <property type="entry name" value="Chorismate_lyase_/UTRA_dom_sf"/>
</dbReference>
<dbReference type="SUPFAM" id="SSF46785">
    <property type="entry name" value="Winged helix' DNA-binding domain"/>
    <property type="match status" value="1"/>
</dbReference>
<dbReference type="KEGG" id="hco:LOKO_03705"/>
<dbReference type="PANTHER" id="PTHR44846:SF1">
    <property type="entry name" value="MANNOSYL-D-GLYCERATE TRANSPORT_METABOLISM SYSTEM REPRESSOR MNGR-RELATED"/>
    <property type="match status" value="1"/>
</dbReference>
<evidence type="ECO:0000256" key="3">
    <source>
        <dbReference type="ARBA" id="ARBA00023163"/>
    </source>
</evidence>
<protein>
    <submittedName>
        <fullName evidence="6">HTH-type transcriptional repressor YvoA</fullName>
    </submittedName>
</protein>
<feature type="compositionally biased region" description="Basic and acidic residues" evidence="4">
    <location>
        <begin position="280"/>
        <end position="289"/>
    </location>
</feature>
<dbReference type="Pfam" id="PF00392">
    <property type="entry name" value="GntR"/>
    <property type="match status" value="1"/>
</dbReference>
<dbReference type="STRING" id="507626.LOKO_03705"/>
<reference evidence="6 7" key="1">
    <citation type="journal article" date="2016" name="Genome Announc.">
        <title>Draft Genome Sequence of 'Halomonas chromatireducens' Strain AGD 8-3, a Haloalkaliphilic Chromate- and Selenite-Reducing Gammaproteobacterium.</title>
        <authorList>
            <person name="Sharko F.S."/>
            <person name="Shapovalova A.A."/>
            <person name="Tsygankova S.V."/>
            <person name="Komova A.V."/>
            <person name="Boulygina E.S."/>
            <person name="Teslyuk A.B."/>
            <person name="Gotovtsev P.M."/>
            <person name="Namsaraev Z.B."/>
            <person name="Khijniak T.V."/>
            <person name="Nedoluzhko A.V."/>
            <person name="Vasilov R.G."/>
        </authorList>
    </citation>
    <scope>NUCLEOTIDE SEQUENCE [LARGE SCALE GENOMIC DNA]</scope>
    <source>
        <strain evidence="6 7">AGD 8-3</strain>
    </source>
</reference>
<evidence type="ECO:0000313" key="7">
    <source>
        <dbReference type="Proteomes" id="UP000063387"/>
    </source>
</evidence>
<dbReference type="GO" id="GO:0003700">
    <property type="term" value="F:DNA-binding transcription factor activity"/>
    <property type="evidence" value="ECO:0007669"/>
    <property type="project" value="InterPro"/>
</dbReference>
<dbReference type="CDD" id="cd07377">
    <property type="entry name" value="WHTH_GntR"/>
    <property type="match status" value="1"/>
</dbReference>
<dbReference type="Pfam" id="PF07702">
    <property type="entry name" value="UTRA"/>
    <property type="match status" value="1"/>
</dbReference>
<dbReference type="InterPro" id="IPR011663">
    <property type="entry name" value="UTRA"/>
</dbReference>
<feature type="domain" description="HTH gntR-type" evidence="5">
    <location>
        <begin position="29"/>
        <end position="97"/>
    </location>
</feature>
<dbReference type="PANTHER" id="PTHR44846">
    <property type="entry name" value="MANNOSYL-D-GLYCERATE TRANSPORT/METABOLISM SYSTEM REPRESSOR MNGR-RELATED"/>
    <property type="match status" value="1"/>
</dbReference>
<dbReference type="GO" id="GO:0045892">
    <property type="term" value="P:negative regulation of DNA-templated transcription"/>
    <property type="evidence" value="ECO:0007669"/>
    <property type="project" value="TreeGrafter"/>
</dbReference>
<feature type="region of interest" description="Disordered" evidence="4">
    <location>
        <begin position="270"/>
        <end position="289"/>
    </location>
</feature>
<keyword evidence="7" id="KW-1185">Reference proteome</keyword>
<dbReference type="Gene3D" id="3.40.1410.10">
    <property type="entry name" value="Chorismate lyase-like"/>
    <property type="match status" value="1"/>
</dbReference>
<evidence type="ECO:0000256" key="1">
    <source>
        <dbReference type="ARBA" id="ARBA00023015"/>
    </source>
</evidence>
<evidence type="ECO:0000259" key="5">
    <source>
        <dbReference type="PROSITE" id="PS50949"/>
    </source>
</evidence>
<dbReference type="InterPro" id="IPR036390">
    <property type="entry name" value="WH_DNA-bd_sf"/>
</dbReference>
<evidence type="ECO:0000256" key="4">
    <source>
        <dbReference type="SAM" id="MobiDB-lite"/>
    </source>
</evidence>
<reference evidence="6 7" key="2">
    <citation type="submission" date="2016-02" db="EMBL/GenBank/DDBJ databases">
        <authorList>
            <person name="Wen L."/>
            <person name="He K."/>
            <person name="Yang H."/>
        </authorList>
    </citation>
    <scope>NUCLEOTIDE SEQUENCE [LARGE SCALE GENOMIC DNA]</scope>
    <source>
        <strain evidence="6 7">AGD 8-3</strain>
    </source>
</reference>
<dbReference type="InterPro" id="IPR036388">
    <property type="entry name" value="WH-like_DNA-bd_sf"/>
</dbReference>
<accession>A0A0X8HHJ7</accession>
<dbReference type="InterPro" id="IPR050679">
    <property type="entry name" value="Bact_HTH_transcr_reg"/>
</dbReference>
<evidence type="ECO:0000313" key="6">
    <source>
        <dbReference type="EMBL" id="AMD02745.1"/>
    </source>
</evidence>
<proteinExistence type="predicted"/>
<dbReference type="SMART" id="SM00866">
    <property type="entry name" value="UTRA"/>
    <property type="match status" value="1"/>
</dbReference>
<evidence type="ECO:0000256" key="2">
    <source>
        <dbReference type="ARBA" id="ARBA00023125"/>
    </source>
</evidence>
<keyword evidence="3" id="KW-0804">Transcription</keyword>